<comment type="PTM">
    <text evidence="6 7">An intermediate of this reaction is the autophosphorylated ppk in which a phosphate is covalently linked to a histidine residue through a N-P bond.</text>
</comment>
<dbReference type="PANTHER" id="PTHR30218">
    <property type="entry name" value="POLYPHOSPHATE KINASE"/>
    <property type="match status" value="1"/>
</dbReference>
<dbReference type="PANTHER" id="PTHR30218:SF0">
    <property type="entry name" value="POLYPHOSPHATE KINASE"/>
    <property type="match status" value="1"/>
</dbReference>
<dbReference type="RefSeq" id="WP_078317002.1">
    <property type="nucleotide sequence ID" value="NZ_MUYV01000001.1"/>
</dbReference>
<evidence type="ECO:0000313" key="13">
    <source>
        <dbReference type="Proteomes" id="UP000190683"/>
    </source>
</evidence>
<dbReference type="NCBIfam" id="NF003918">
    <property type="entry name" value="PRK05443.1-2"/>
    <property type="match status" value="1"/>
</dbReference>
<feature type="binding site" evidence="6">
    <location>
        <position position="407"/>
    </location>
    <ligand>
        <name>Mg(2+)</name>
        <dbReference type="ChEBI" id="CHEBI:18420"/>
    </ligand>
</feature>
<evidence type="ECO:0000259" key="9">
    <source>
        <dbReference type="Pfam" id="PF13089"/>
    </source>
</evidence>
<comment type="catalytic activity">
    <reaction evidence="6 7">
        <text>[phosphate](n) + ATP = [phosphate](n+1) + ADP</text>
        <dbReference type="Rhea" id="RHEA:19573"/>
        <dbReference type="Rhea" id="RHEA-COMP:9859"/>
        <dbReference type="Rhea" id="RHEA-COMP:14280"/>
        <dbReference type="ChEBI" id="CHEBI:16838"/>
        <dbReference type="ChEBI" id="CHEBI:30616"/>
        <dbReference type="ChEBI" id="CHEBI:456216"/>
        <dbReference type="EC" id="2.7.4.1"/>
    </reaction>
</comment>
<dbReference type="GO" id="GO:0008976">
    <property type="term" value="F:polyphosphate kinase activity"/>
    <property type="evidence" value="ECO:0007669"/>
    <property type="project" value="UniProtKB-UniRule"/>
</dbReference>
<dbReference type="PIRSF" id="PIRSF015589">
    <property type="entry name" value="PP_kinase"/>
    <property type="match status" value="1"/>
</dbReference>
<gene>
    <name evidence="6" type="primary">ppk</name>
    <name evidence="12" type="ORF">B0681_01685</name>
</gene>
<dbReference type="Gene3D" id="1.20.58.310">
    <property type="entry name" value="Polyphosphate kinase N-terminal domain"/>
    <property type="match status" value="1"/>
</dbReference>
<dbReference type="InterPro" id="IPR024953">
    <property type="entry name" value="PP_kinase_middle"/>
</dbReference>
<feature type="domain" description="Polyphosphate kinase middle" evidence="8">
    <location>
        <begin position="152"/>
        <end position="332"/>
    </location>
</feature>
<dbReference type="Pfam" id="PF13090">
    <property type="entry name" value="PP_kinase_C"/>
    <property type="match status" value="1"/>
</dbReference>
<dbReference type="CDD" id="cd09168">
    <property type="entry name" value="PLDc_PaPPK1_C2_like"/>
    <property type="match status" value="1"/>
</dbReference>
<dbReference type="NCBIfam" id="NF003921">
    <property type="entry name" value="PRK05443.2-2"/>
    <property type="match status" value="1"/>
</dbReference>
<dbReference type="GO" id="GO:0046872">
    <property type="term" value="F:metal ion binding"/>
    <property type="evidence" value="ECO:0007669"/>
    <property type="project" value="UniProtKB-KW"/>
</dbReference>
<dbReference type="Gene3D" id="3.30.1840.10">
    <property type="entry name" value="Polyphosphate kinase middle domain"/>
    <property type="match status" value="1"/>
</dbReference>
<feature type="domain" description="Polyphosphate kinase N-terminal" evidence="9">
    <location>
        <begin position="38"/>
        <end position="143"/>
    </location>
</feature>
<dbReference type="InterPro" id="IPR003414">
    <property type="entry name" value="PP_kinase"/>
</dbReference>
<dbReference type="InterPro" id="IPR036832">
    <property type="entry name" value="PPK_N_dom_sf"/>
</dbReference>
<dbReference type="Pfam" id="PF02503">
    <property type="entry name" value="PP_kinase"/>
    <property type="match status" value="1"/>
</dbReference>
<dbReference type="CDD" id="cd09165">
    <property type="entry name" value="PLDc_PaPPK1_C1_like"/>
    <property type="match status" value="1"/>
</dbReference>
<feature type="binding site" evidence="6">
    <location>
        <position position="76"/>
    </location>
    <ligand>
        <name>ATP</name>
        <dbReference type="ChEBI" id="CHEBI:30616"/>
    </ligand>
</feature>
<dbReference type="InterPro" id="IPR041108">
    <property type="entry name" value="PP_kinase_C_1"/>
</dbReference>
<dbReference type="InterPro" id="IPR036830">
    <property type="entry name" value="PP_kinase_middle_dom_sf"/>
</dbReference>
<dbReference type="EMBL" id="MUYV01000001">
    <property type="protein sequence ID" value="OOS26609.1"/>
    <property type="molecule type" value="Genomic_DNA"/>
</dbReference>
<feature type="binding site" evidence="6">
    <location>
        <position position="437"/>
    </location>
    <ligand>
        <name>Mg(2+)</name>
        <dbReference type="ChEBI" id="CHEBI:18420"/>
    </ligand>
</feature>
<keyword evidence="6" id="KW-0460">Magnesium</keyword>
<dbReference type="STRING" id="573983.B0681_01685"/>
<dbReference type="GO" id="GO:0009358">
    <property type="term" value="C:polyphosphate kinase complex"/>
    <property type="evidence" value="ECO:0007669"/>
    <property type="project" value="InterPro"/>
</dbReference>
<proteinExistence type="inferred from homology"/>
<comment type="similarity">
    <text evidence="6 7">Belongs to the polyphosphate kinase 1 (PPK1) family.</text>
</comment>
<reference evidence="12 13" key="1">
    <citation type="submission" date="2017-02" db="EMBL/GenBank/DDBJ databases">
        <title>Draft genome sequence of Moraxella porci CCUG 54912T type strain.</title>
        <authorList>
            <person name="Salva-Serra F."/>
            <person name="Engstrom-Jakobsson H."/>
            <person name="Thorell K."/>
            <person name="Jaen-Luchoro D."/>
            <person name="Gonzales-Siles L."/>
            <person name="Karlsson R."/>
            <person name="Yazdan S."/>
            <person name="Boulund F."/>
            <person name="Johnning A."/>
            <person name="Engstrand L."/>
            <person name="Kristiansson E."/>
            <person name="Moore E."/>
        </authorList>
    </citation>
    <scope>NUCLEOTIDE SEQUENCE [LARGE SCALE GENOMIC DNA]</scope>
    <source>
        <strain evidence="12 13">CCUG 54912</strain>
    </source>
</reference>
<keyword evidence="3 6" id="KW-0547">Nucleotide-binding</keyword>
<keyword evidence="13" id="KW-1185">Reference proteome</keyword>
<dbReference type="EC" id="2.7.4.1" evidence="6 7"/>
<dbReference type="Gene3D" id="3.30.870.10">
    <property type="entry name" value="Endonuclease Chain A"/>
    <property type="match status" value="2"/>
</dbReference>
<feature type="binding site" evidence="6">
    <location>
        <position position="596"/>
    </location>
    <ligand>
        <name>ATP</name>
        <dbReference type="ChEBI" id="CHEBI:30616"/>
    </ligand>
</feature>
<dbReference type="SUPFAM" id="SSF140356">
    <property type="entry name" value="PPK N-terminal domain-like"/>
    <property type="match status" value="1"/>
</dbReference>
<keyword evidence="1 6" id="KW-0597">Phosphoprotein</keyword>
<evidence type="ECO:0000313" key="12">
    <source>
        <dbReference type="EMBL" id="OOS26609.1"/>
    </source>
</evidence>
<sequence>MINTANEVSANPSSPAALPLTEIENLFDASGNFMPNCYINRDLSALRFQLRVLAQAANVHHPLLERMFFLTIFSSNLDEFFEIRVAGLLQKMKQGDQVSSLDGRKPSEILQIISTIAHRAVREQYRMLNEDILPELAKHEIRYLRRDELNDEQRAWVREYFFSQVMPVLTPISIDPAHPFPRLVNKSLNFIVSLEGKDAFGRDINLAIVPAPRSLPRVIRLPDELTDGKEHHVMLSAVIHENVGELFLGMQVTGCYQFRLTRNADLALADDVDDIAKALEGELDNRRFGQEVRLEVTTNCPQEISDFLLDEFELNEYQLYRVNGPVNLTRLLTSFDRPELKFAPFTAAIPKAFRDIEKGDTGAMFAAIAKQDVLVHHPFHAFSPVVNLLWQAANDPNVLAIKQTIYRSGVNSEIVQALAEAARNGKEVTAVIELRARFDEASNIAVANMLQEAGAVVVYGIVGYKTHAKMMLIVRRENGKIRRYAHLGTGNYHAGNAKAYTDYGLFTANTEVTEDVAGVFQQLTGMGRPLPSKQILHAPFTLHETLLSLIDDEINHAKAGKKARIIMKFNALTERKIINKLYEASMAGVQIDLIVRSICCLRPQVVGLSENIRVRSVVGRFLEHTRVYYFANDVENGGSERLYCSSADLMDRNLLHRVEVAFPILEPKLFKKIYEDGLINYLKDDVQAWQLSGTGEWYPLSTTGGTHDAQRYLLEKIAS</sequence>
<organism evidence="12 13">
    <name type="scientific">Moraxella porci DSM 25326</name>
    <dbReference type="NCBI Taxonomy" id="573983"/>
    <lineage>
        <taxon>Bacteria</taxon>
        <taxon>Pseudomonadati</taxon>
        <taxon>Pseudomonadota</taxon>
        <taxon>Gammaproteobacteria</taxon>
        <taxon>Moraxellales</taxon>
        <taxon>Moraxellaceae</taxon>
        <taxon>Moraxella</taxon>
    </lineage>
</organism>
<dbReference type="GO" id="GO:0005524">
    <property type="term" value="F:ATP binding"/>
    <property type="evidence" value="ECO:0007669"/>
    <property type="project" value="UniProtKB-KW"/>
</dbReference>
<dbReference type="Pfam" id="PF13089">
    <property type="entry name" value="PP_kinase_N"/>
    <property type="match status" value="1"/>
</dbReference>
<accession>A0A1T0CWK1</accession>
<evidence type="ECO:0000256" key="5">
    <source>
        <dbReference type="ARBA" id="ARBA00022840"/>
    </source>
</evidence>
<dbReference type="SUPFAM" id="SSF56024">
    <property type="entry name" value="Phospholipase D/nuclease"/>
    <property type="match status" value="2"/>
</dbReference>
<feature type="binding site" evidence="6">
    <location>
        <position position="500"/>
    </location>
    <ligand>
        <name>ATP</name>
        <dbReference type="ChEBI" id="CHEBI:30616"/>
    </ligand>
</feature>
<dbReference type="AlphaFoldDB" id="A0A1T0CWK1"/>
<comment type="caution">
    <text evidence="12">The sequence shown here is derived from an EMBL/GenBank/DDBJ whole genome shotgun (WGS) entry which is preliminary data.</text>
</comment>
<evidence type="ECO:0000259" key="11">
    <source>
        <dbReference type="Pfam" id="PF17941"/>
    </source>
</evidence>
<evidence type="ECO:0000256" key="1">
    <source>
        <dbReference type="ARBA" id="ARBA00022553"/>
    </source>
</evidence>
<feature type="domain" description="Polyphosphate kinase C-terminal" evidence="10">
    <location>
        <begin position="537"/>
        <end position="701"/>
    </location>
</feature>
<keyword evidence="4 6" id="KW-0418">Kinase</keyword>
<evidence type="ECO:0000256" key="4">
    <source>
        <dbReference type="ARBA" id="ARBA00022777"/>
    </source>
</evidence>
<dbReference type="InterPro" id="IPR025198">
    <property type="entry name" value="PPK_N_dom"/>
</dbReference>
<feature type="domain" description="Polyphosphate kinase C-terminal" evidence="11">
    <location>
        <begin position="364"/>
        <end position="527"/>
    </location>
</feature>
<dbReference type="Proteomes" id="UP000190683">
    <property type="component" value="Unassembled WGS sequence"/>
</dbReference>
<feature type="binding site" evidence="6">
    <location>
        <position position="624"/>
    </location>
    <ligand>
        <name>ATP</name>
        <dbReference type="ChEBI" id="CHEBI:30616"/>
    </ligand>
</feature>
<evidence type="ECO:0000259" key="8">
    <source>
        <dbReference type="Pfam" id="PF02503"/>
    </source>
</evidence>
<protein>
    <recommendedName>
        <fullName evidence="6 7">Polyphosphate kinase</fullName>
        <ecNumber evidence="6 7">2.7.4.1</ecNumber>
    </recommendedName>
    <alternativeName>
        <fullName evidence="6">ATP-polyphosphate phosphotransferase</fullName>
    </alternativeName>
    <alternativeName>
        <fullName evidence="6">Polyphosphoric acid kinase</fullName>
    </alternativeName>
</protein>
<dbReference type="SUPFAM" id="SSF143724">
    <property type="entry name" value="PHP14-like"/>
    <property type="match status" value="1"/>
</dbReference>
<dbReference type="Pfam" id="PF17941">
    <property type="entry name" value="PP_kinase_C_1"/>
    <property type="match status" value="1"/>
</dbReference>
<dbReference type="GO" id="GO:0006799">
    <property type="term" value="P:polyphosphate biosynthetic process"/>
    <property type="evidence" value="ECO:0007669"/>
    <property type="project" value="UniProtKB-UniRule"/>
</dbReference>
<evidence type="ECO:0000256" key="2">
    <source>
        <dbReference type="ARBA" id="ARBA00022679"/>
    </source>
</evidence>
<dbReference type="NCBIfam" id="NF003917">
    <property type="entry name" value="PRK05443.1-1"/>
    <property type="match status" value="1"/>
</dbReference>
<dbReference type="HAMAP" id="MF_00347">
    <property type="entry name" value="Polyphosphate_kinase"/>
    <property type="match status" value="1"/>
</dbReference>
<comment type="cofactor">
    <cofactor evidence="6">
        <name>Mg(2+)</name>
        <dbReference type="ChEBI" id="CHEBI:18420"/>
    </cofactor>
</comment>
<evidence type="ECO:0000256" key="6">
    <source>
        <dbReference type="HAMAP-Rule" id="MF_00347"/>
    </source>
</evidence>
<comment type="function">
    <text evidence="6 7">Catalyzes the reversible transfer of the terminal phosphate of ATP to form a long-chain polyphosphate (polyP).</text>
</comment>
<feature type="active site" description="Phosphohistidine intermediate" evidence="6">
    <location>
        <position position="467"/>
    </location>
</feature>
<dbReference type="InterPro" id="IPR025200">
    <property type="entry name" value="PPK_C_dom2"/>
</dbReference>
<dbReference type="NCBIfam" id="TIGR03705">
    <property type="entry name" value="poly_P_kin"/>
    <property type="match status" value="1"/>
</dbReference>
<evidence type="ECO:0000256" key="3">
    <source>
        <dbReference type="ARBA" id="ARBA00022741"/>
    </source>
</evidence>
<evidence type="ECO:0000256" key="7">
    <source>
        <dbReference type="RuleBase" id="RU003800"/>
    </source>
</evidence>
<keyword evidence="5 6" id="KW-0067">ATP-binding</keyword>
<keyword evidence="6" id="KW-0479">Metal-binding</keyword>
<keyword evidence="2 6" id="KW-0808">Transferase</keyword>
<evidence type="ECO:0000259" key="10">
    <source>
        <dbReference type="Pfam" id="PF13090"/>
    </source>
</evidence>
<name>A0A1T0CWK1_9GAMM</name>